<comment type="caution">
    <text evidence="8">The sequence shown here is derived from an EMBL/GenBank/DDBJ whole genome shotgun (WGS) entry which is preliminary data.</text>
</comment>
<evidence type="ECO:0000256" key="5">
    <source>
        <dbReference type="ARBA" id="ARBA00023136"/>
    </source>
</evidence>
<comment type="subcellular location">
    <subcellularLocation>
        <location evidence="1">Cell membrane</location>
        <topology evidence="1">Multi-pass membrane protein</topology>
    </subcellularLocation>
</comment>
<feature type="transmembrane region" description="Helical" evidence="6">
    <location>
        <begin position="353"/>
        <end position="372"/>
    </location>
</feature>
<accession>A0A2H0WZR5</accession>
<feature type="transmembrane region" description="Helical" evidence="6">
    <location>
        <begin position="166"/>
        <end position="187"/>
    </location>
</feature>
<evidence type="ECO:0000259" key="7">
    <source>
        <dbReference type="Pfam" id="PF03772"/>
    </source>
</evidence>
<evidence type="ECO:0000256" key="4">
    <source>
        <dbReference type="ARBA" id="ARBA00022989"/>
    </source>
</evidence>
<protein>
    <recommendedName>
        <fullName evidence="7">ComEC/Rec2-related protein domain-containing protein</fullName>
    </recommendedName>
</protein>
<feature type="domain" description="ComEC/Rec2-related protein" evidence="7">
    <location>
        <begin position="144"/>
        <end position="372"/>
    </location>
</feature>
<organism evidence="8 9">
    <name type="scientific">Candidatus Collierbacteria bacterium CG09_land_8_20_14_0_10_46_12</name>
    <dbReference type="NCBI Taxonomy" id="1974533"/>
    <lineage>
        <taxon>Bacteria</taxon>
        <taxon>Candidatus Collieribacteriota</taxon>
    </lineage>
</organism>
<evidence type="ECO:0000256" key="3">
    <source>
        <dbReference type="ARBA" id="ARBA00022692"/>
    </source>
</evidence>
<keyword evidence="2" id="KW-1003">Cell membrane</keyword>
<evidence type="ECO:0000256" key="2">
    <source>
        <dbReference type="ARBA" id="ARBA00022475"/>
    </source>
</evidence>
<feature type="transmembrane region" description="Helical" evidence="6">
    <location>
        <begin position="296"/>
        <end position="316"/>
    </location>
</feature>
<dbReference type="Pfam" id="PF03772">
    <property type="entry name" value="Competence"/>
    <property type="match status" value="1"/>
</dbReference>
<reference evidence="9" key="1">
    <citation type="submission" date="2017-09" db="EMBL/GenBank/DDBJ databases">
        <title>Depth-based differentiation of microbial function through sediment-hosted aquifers and enrichment of novel symbionts in the deep terrestrial subsurface.</title>
        <authorList>
            <person name="Probst A.J."/>
            <person name="Ladd B."/>
            <person name="Jarett J.K."/>
            <person name="Geller-Mcgrath D.E."/>
            <person name="Sieber C.M.K."/>
            <person name="Emerson J.B."/>
            <person name="Anantharaman K."/>
            <person name="Thomas B.C."/>
            <person name="Malmstrom R."/>
            <person name="Stieglmeier M."/>
            <person name="Klingl A."/>
            <person name="Woyke T."/>
            <person name="Ryan C.M."/>
            <person name="Banfield J.F."/>
        </authorList>
    </citation>
    <scope>NUCLEOTIDE SEQUENCE [LARGE SCALE GENOMIC DNA]</scope>
</reference>
<keyword evidence="4 6" id="KW-1133">Transmembrane helix</keyword>
<dbReference type="AlphaFoldDB" id="A0A2H0WZR5"/>
<feature type="transmembrane region" description="Helical" evidence="6">
    <location>
        <begin position="217"/>
        <end position="234"/>
    </location>
</feature>
<feature type="transmembrane region" description="Helical" evidence="6">
    <location>
        <begin position="194"/>
        <end position="211"/>
    </location>
</feature>
<evidence type="ECO:0000313" key="9">
    <source>
        <dbReference type="Proteomes" id="UP000229574"/>
    </source>
</evidence>
<sequence>MQKLKIWLVFISLFGVRWYFLPSPLPSDWENDSVVAYTATILEEPEYSDSKTIVRSGSWYIALDGYTPIIPGSRVRFEGIVEPQIQLGKVTRVVMKNAIIKFHGRTRGSAPTNIMIMLGHWRKAWVGQLQRTLPEPMASLSGGILLGVKAQMPRDFYQALVNTGTLHVIAASGFNVSVVAAVLMGVLMRVVSRGWAIGGGIGGIVVYVLIAGASASVIRAGIMGSLTLIAYYLGRPTEARRLLWVSAGIMLLASPLMLLDVGFQLSVAATAGLLYLEPWIKILSSSVGMTTYVQSILANYLYPTLAATIATLPVILWHFGTVSWISPIVNLLVLPIIPLIMGMSAGILVGGRVMAWLTYPILAYMVWVIRLFG</sequence>
<evidence type="ECO:0000256" key="1">
    <source>
        <dbReference type="ARBA" id="ARBA00004651"/>
    </source>
</evidence>
<gene>
    <name evidence="8" type="ORF">COT54_01165</name>
</gene>
<dbReference type="GO" id="GO:0005886">
    <property type="term" value="C:plasma membrane"/>
    <property type="evidence" value="ECO:0007669"/>
    <property type="project" value="UniProtKB-SubCell"/>
</dbReference>
<dbReference type="Proteomes" id="UP000229574">
    <property type="component" value="Unassembled WGS sequence"/>
</dbReference>
<dbReference type="EMBL" id="PEYY01000049">
    <property type="protein sequence ID" value="PIS18091.1"/>
    <property type="molecule type" value="Genomic_DNA"/>
</dbReference>
<dbReference type="NCBIfam" id="TIGR00360">
    <property type="entry name" value="ComEC_N-term"/>
    <property type="match status" value="1"/>
</dbReference>
<proteinExistence type="predicted"/>
<evidence type="ECO:0000256" key="6">
    <source>
        <dbReference type="SAM" id="Phobius"/>
    </source>
</evidence>
<keyword evidence="5 6" id="KW-0472">Membrane</keyword>
<dbReference type="InterPro" id="IPR052159">
    <property type="entry name" value="Competence_DNA_uptake"/>
</dbReference>
<evidence type="ECO:0000313" key="8">
    <source>
        <dbReference type="EMBL" id="PIS18091.1"/>
    </source>
</evidence>
<keyword evidence="3 6" id="KW-0812">Transmembrane</keyword>
<dbReference type="InterPro" id="IPR004477">
    <property type="entry name" value="ComEC_N"/>
</dbReference>
<feature type="transmembrane region" description="Helical" evidence="6">
    <location>
        <begin position="328"/>
        <end position="347"/>
    </location>
</feature>
<dbReference type="PANTHER" id="PTHR30619">
    <property type="entry name" value="DNA INTERNALIZATION/COMPETENCE PROTEIN COMEC/REC2"/>
    <property type="match status" value="1"/>
</dbReference>
<name>A0A2H0WZR5_9BACT</name>
<dbReference type="PANTHER" id="PTHR30619:SF1">
    <property type="entry name" value="RECOMBINATION PROTEIN 2"/>
    <property type="match status" value="1"/>
</dbReference>
<feature type="transmembrane region" description="Helical" evidence="6">
    <location>
        <begin position="243"/>
        <end position="276"/>
    </location>
</feature>